<dbReference type="RefSeq" id="WP_344325082.1">
    <property type="nucleotide sequence ID" value="NZ_BAAAPY010000002.1"/>
</dbReference>
<gene>
    <name evidence="1" type="ORF">GCM10009821_09340</name>
</gene>
<protein>
    <submittedName>
        <fullName evidence="1">DUF4344 domain-containing metallopeptidase</fullName>
    </submittedName>
</protein>
<dbReference type="InterPro" id="IPR025644">
    <property type="entry name" value="DUF4344"/>
</dbReference>
<name>A0ABN2VUJ2_9ACTN</name>
<accession>A0ABN2VUJ2</accession>
<dbReference type="Proteomes" id="UP001501480">
    <property type="component" value="Unassembled WGS sequence"/>
</dbReference>
<dbReference type="Pfam" id="PF14247">
    <property type="entry name" value="DUF4344"/>
    <property type="match status" value="1"/>
</dbReference>
<reference evidence="1 2" key="1">
    <citation type="journal article" date="2019" name="Int. J. Syst. Evol. Microbiol.">
        <title>The Global Catalogue of Microorganisms (GCM) 10K type strain sequencing project: providing services to taxonomists for standard genome sequencing and annotation.</title>
        <authorList>
            <consortium name="The Broad Institute Genomics Platform"/>
            <consortium name="The Broad Institute Genome Sequencing Center for Infectious Disease"/>
            <person name="Wu L."/>
            <person name="Ma J."/>
        </authorList>
    </citation>
    <scope>NUCLEOTIDE SEQUENCE [LARGE SCALE GENOMIC DNA]</scope>
    <source>
        <strain evidence="1 2">JCM 15749</strain>
    </source>
</reference>
<sequence length="267" mass="29105">MRARDVLAATAISASALLVAVGAIVALVLLAPGEDRPVFAGEPRFVVTWAEESGEIADEQRAMRRDGAVAGAVADLNRVVELPRHVEVRVRSCDFGTSFDGWDERIDLCVDESASARDELAEAGDPDPDATVLRIWRETVMHEAAHALVQLHDLEHEGSEEDLADSFAAWMLLRDGDVEDVDALVAAALQYDVWAGLYESDTSDGHSTDAVRAANYACWVLGAHPERAEELAPVDSLRVSRVPGCADELRRLERDWESRFELMDAGG</sequence>
<evidence type="ECO:0000313" key="1">
    <source>
        <dbReference type="EMBL" id="GAA2073210.1"/>
    </source>
</evidence>
<evidence type="ECO:0000313" key="2">
    <source>
        <dbReference type="Proteomes" id="UP001501480"/>
    </source>
</evidence>
<keyword evidence="2" id="KW-1185">Reference proteome</keyword>
<proteinExistence type="predicted"/>
<organism evidence="1 2">
    <name type="scientific">Aeromicrobium halocynthiae</name>
    <dbReference type="NCBI Taxonomy" id="560557"/>
    <lineage>
        <taxon>Bacteria</taxon>
        <taxon>Bacillati</taxon>
        <taxon>Actinomycetota</taxon>
        <taxon>Actinomycetes</taxon>
        <taxon>Propionibacteriales</taxon>
        <taxon>Nocardioidaceae</taxon>
        <taxon>Aeromicrobium</taxon>
    </lineage>
</organism>
<dbReference type="EMBL" id="BAAAPY010000002">
    <property type="protein sequence ID" value="GAA2073210.1"/>
    <property type="molecule type" value="Genomic_DNA"/>
</dbReference>
<comment type="caution">
    <text evidence="1">The sequence shown here is derived from an EMBL/GenBank/DDBJ whole genome shotgun (WGS) entry which is preliminary data.</text>
</comment>